<dbReference type="InterPro" id="IPR027379">
    <property type="entry name" value="CLS_N"/>
</dbReference>
<comment type="catalytic activity">
    <reaction evidence="12">
        <text>2 a 1,2-diacyl-sn-glycero-3-phospho-(1'-sn-glycerol) = a cardiolipin + glycerol</text>
        <dbReference type="Rhea" id="RHEA:31451"/>
        <dbReference type="ChEBI" id="CHEBI:17754"/>
        <dbReference type="ChEBI" id="CHEBI:62237"/>
        <dbReference type="ChEBI" id="CHEBI:64716"/>
    </reaction>
</comment>
<comment type="function">
    <text evidence="12">Catalyzes the reversible phosphatidyl group transfer from one phosphatidylglycerol molecule to another to form cardiolipin (CL) (diphosphatidylglycerol) and glycerol.</text>
</comment>
<evidence type="ECO:0000256" key="9">
    <source>
        <dbReference type="ARBA" id="ARBA00023136"/>
    </source>
</evidence>
<dbReference type="Proteomes" id="UP000317371">
    <property type="component" value="Unassembled WGS sequence"/>
</dbReference>
<evidence type="ECO:0000256" key="12">
    <source>
        <dbReference type="HAMAP-Rule" id="MF_01916"/>
    </source>
</evidence>
<keyword evidence="8 12" id="KW-0443">Lipid metabolism</keyword>
<feature type="active site" evidence="12">
    <location>
        <position position="409"/>
    </location>
</feature>
<dbReference type="PANTHER" id="PTHR21248:SF22">
    <property type="entry name" value="PHOSPHOLIPASE D"/>
    <property type="match status" value="1"/>
</dbReference>
<dbReference type="NCBIfam" id="TIGR04265">
    <property type="entry name" value="bac_cardiolipin"/>
    <property type="match status" value="1"/>
</dbReference>
<evidence type="ECO:0000256" key="7">
    <source>
        <dbReference type="ARBA" id="ARBA00022989"/>
    </source>
</evidence>
<dbReference type="InterPro" id="IPR025202">
    <property type="entry name" value="PLD-like_dom"/>
</dbReference>
<feature type="transmembrane region" description="Helical" evidence="12">
    <location>
        <begin position="12"/>
        <end position="32"/>
    </location>
</feature>
<dbReference type="CDD" id="cd09110">
    <property type="entry name" value="PLDc_CLS_1"/>
    <property type="match status" value="1"/>
</dbReference>
<comment type="similarity">
    <text evidence="12">Belongs to the phospholipase D family. Cardiolipin synthase subfamily.</text>
</comment>
<feature type="active site" evidence="12">
    <location>
        <position position="411"/>
    </location>
</feature>
<evidence type="ECO:0000259" key="14">
    <source>
        <dbReference type="PROSITE" id="PS50035"/>
    </source>
</evidence>
<keyword evidence="9 12" id="KW-0472">Membrane</keyword>
<dbReference type="SMART" id="SM00155">
    <property type="entry name" value="PLDc"/>
    <property type="match status" value="2"/>
</dbReference>
<dbReference type="SUPFAM" id="SSF56024">
    <property type="entry name" value="Phospholipase D/nuclease"/>
    <property type="match status" value="2"/>
</dbReference>
<dbReference type="EMBL" id="VIGC01000006">
    <property type="protein sequence ID" value="TQE96784.1"/>
    <property type="molecule type" value="Genomic_DNA"/>
</dbReference>
<keyword evidence="2 12" id="KW-1003">Cell membrane</keyword>
<evidence type="ECO:0000256" key="5">
    <source>
        <dbReference type="ARBA" id="ARBA00022692"/>
    </source>
</evidence>
<feature type="active site" evidence="12">
    <location>
        <position position="230"/>
    </location>
</feature>
<dbReference type="CDD" id="cd09112">
    <property type="entry name" value="PLDc_CLS_2"/>
    <property type="match status" value="1"/>
</dbReference>
<evidence type="ECO:0000313" key="16">
    <source>
        <dbReference type="Proteomes" id="UP000317371"/>
    </source>
</evidence>
<dbReference type="HAMAP" id="MF_01916">
    <property type="entry name" value="Cardiolipin_synth_Cls"/>
    <property type="match status" value="1"/>
</dbReference>
<keyword evidence="11 12" id="KW-1208">Phospholipid metabolism</keyword>
<reference evidence="15 16" key="1">
    <citation type="submission" date="2019-06" db="EMBL/GenBank/DDBJ databases">
        <title>Genome sequence of Litorilinea aerophila BAA-2444.</title>
        <authorList>
            <person name="Maclea K.S."/>
            <person name="Maurais E.G."/>
            <person name="Iannazzi L.C."/>
        </authorList>
    </citation>
    <scope>NUCLEOTIDE SEQUENCE [LARGE SCALE GENOMIC DNA]</scope>
    <source>
        <strain evidence="15 16">ATCC BAA-2444</strain>
    </source>
</reference>
<feature type="active site" evidence="12">
    <location>
        <position position="232"/>
    </location>
</feature>
<evidence type="ECO:0000256" key="3">
    <source>
        <dbReference type="ARBA" id="ARBA00022516"/>
    </source>
</evidence>
<dbReference type="Gene3D" id="3.30.870.10">
    <property type="entry name" value="Endonuclease Chain A"/>
    <property type="match status" value="2"/>
</dbReference>
<keyword evidence="10 12" id="KW-0594">Phospholipid biosynthesis</keyword>
<feature type="domain" description="PLD phosphodiesterase" evidence="14">
    <location>
        <begin position="225"/>
        <end position="252"/>
    </location>
</feature>
<dbReference type="InterPro" id="IPR022924">
    <property type="entry name" value="Cardiolipin_synthase"/>
</dbReference>
<protein>
    <recommendedName>
        <fullName evidence="12 13">Cardiolipin synthase</fullName>
        <shortName evidence="12">CL synthase</shortName>
        <ecNumber evidence="12 13">2.7.8.-</ecNumber>
    </recommendedName>
</protein>
<dbReference type="InterPro" id="IPR030874">
    <property type="entry name" value="Cardiolipin_synth_Firmi"/>
</dbReference>
<dbReference type="Pfam" id="PF13396">
    <property type="entry name" value="PLDc_N"/>
    <property type="match status" value="1"/>
</dbReference>
<dbReference type="GO" id="GO:0008808">
    <property type="term" value="F:cardiolipin synthase activity"/>
    <property type="evidence" value="ECO:0007669"/>
    <property type="project" value="UniProtKB-UniRule"/>
</dbReference>
<dbReference type="Pfam" id="PF13091">
    <property type="entry name" value="PLDc_2"/>
    <property type="match status" value="2"/>
</dbReference>
<feature type="active site" evidence="12">
    <location>
        <position position="237"/>
    </location>
</feature>
<evidence type="ECO:0000256" key="6">
    <source>
        <dbReference type="ARBA" id="ARBA00022737"/>
    </source>
</evidence>
<dbReference type="FunCoup" id="A0A540VJ35">
    <property type="interactions" value="111"/>
</dbReference>
<dbReference type="PANTHER" id="PTHR21248">
    <property type="entry name" value="CARDIOLIPIN SYNTHASE"/>
    <property type="match status" value="1"/>
</dbReference>
<keyword evidence="3 12" id="KW-0444">Lipid biosynthesis</keyword>
<feature type="transmembrane region" description="Helical" evidence="12">
    <location>
        <begin position="44"/>
        <end position="62"/>
    </location>
</feature>
<evidence type="ECO:0000256" key="10">
    <source>
        <dbReference type="ARBA" id="ARBA00023209"/>
    </source>
</evidence>
<evidence type="ECO:0000256" key="8">
    <source>
        <dbReference type="ARBA" id="ARBA00023098"/>
    </source>
</evidence>
<dbReference type="GO" id="GO:0032049">
    <property type="term" value="P:cardiolipin biosynthetic process"/>
    <property type="evidence" value="ECO:0007669"/>
    <property type="project" value="UniProtKB-UniRule"/>
</dbReference>
<name>A0A540VJ35_9CHLR</name>
<evidence type="ECO:0000256" key="11">
    <source>
        <dbReference type="ARBA" id="ARBA00023264"/>
    </source>
</evidence>
<dbReference type="AlphaFoldDB" id="A0A540VJ35"/>
<evidence type="ECO:0000256" key="2">
    <source>
        <dbReference type="ARBA" id="ARBA00022475"/>
    </source>
</evidence>
<dbReference type="OrthoDB" id="9762009at2"/>
<organism evidence="15 16">
    <name type="scientific">Litorilinea aerophila</name>
    <dbReference type="NCBI Taxonomy" id="1204385"/>
    <lineage>
        <taxon>Bacteria</taxon>
        <taxon>Bacillati</taxon>
        <taxon>Chloroflexota</taxon>
        <taxon>Caldilineae</taxon>
        <taxon>Caldilineales</taxon>
        <taxon>Caldilineaceae</taxon>
        <taxon>Litorilinea</taxon>
    </lineage>
</organism>
<feature type="active site" evidence="12">
    <location>
        <position position="416"/>
    </location>
</feature>
<accession>A0A540VJ35</accession>
<keyword evidence="16" id="KW-1185">Reference proteome</keyword>
<keyword evidence="6" id="KW-0677">Repeat</keyword>
<feature type="domain" description="PLD phosphodiesterase" evidence="14">
    <location>
        <begin position="404"/>
        <end position="431"/>
    </location>
</feature>
<keyword evidence="5 12" id="KW-0812">Transmembrane</keyword>
<gene>
    <name evidence="15" type="primary">cls</name>
    <name evidence="15" type="ORF">FKZ61_05870</name>
</gene>
<sequence length="491" mass="56414">MEDISGSLLPSLGTVAAAAITLYTLSVIVFIISENRSPQSTFAWMLLLLIFPVGGVLIYFLFGRSWRAFSREKQFVYQDLGRELTQGLGPIIARQEERIREVQQKLGNQYVKLLELVYNNSFSALTVHNDAEILQDAREKYPRLLEDIRQARHSIHLEYYIWQTDPFTIQLKDLLIEKARSGVEVRLLYDAVGSFRTLKRWYKKELQAGGVQVHPYSPVLRLHTIGYRNHRKIAVIDGKIGYTGGLNIGQEHLDGSAGFKSWRDTHLRLTGEAARVLQGLFVTHWYYATKEKLTHPSYFPPLEEPYRYLPIQIITSGPDSQWAAIRQLYFLMIVAAQDHIYLQSPFFILDASIAEALKAVALAGVDVKVMLAPRGVERSQIPYWAANTYIREMVRAGVRVFFYEDGYFHAKTMSIDSTVCTIGTANMDIRSFGINYEINAVIYDRQMAAELEADFRRDLTHCREFNLREYEEGPFLLRFRDSVARLFSPLL</sequence>
<dbReference type="InParanoid" id="A0A540VJ35"/>
<dbReference type="PROSITE" id="PS50035">
    <property type="entry name" value="PLD"/>
    <property type="match status" value="2"/>
</dbReference>
<evidence type="ECO:0000256" key="4">
    <source>
        <dbReference type="ARBA" id="ARBA00022679"/>
    </source>
</evidence>
<evidence type="ECO:0000256" key="1">
    <source>
        <dbReference type="ARBA" id="ARBA00004651"/>
    </source>
</evidence>
<dbReference type="GO" id="GO:0005886">
    <property type="term" value="C:plasma membrane"/>
    <property type="evidence" value="ECO:0007669"/>
    <property type="project" value="UniProtKB-SubCell"/>
</dbReference>
<evidence type="ECO:0000313" key="15">
    <source>
        <dbReference type="EMBL" id="TQE96784.1"/>
    </source>
</evidence>
<dbReference type="InterPro" id="IPR001736">
    <property type="entry name" value="PLipase_D/transphosphatidylase"/>
</dbReference>
<dbReference type="EC" id="2.7.8.-" evidence="12 13"/>
<comment type="caution">
    <text evidence="15">The sequence shown here is derived from an EMBL/GenBank/DDBJ whole genome shotgun (WGS) entry which is preliminary data.</text>
</comment>
<keyword evidence="7 12" id="KW-1133">Transmembrane helix</keyword>
<evidence type="ECO:0000256" key="13">
    <source>
        <dbReference type="NCBIfam" id="TIGR04265"/>
    </source>
</evidence>
<dbReference type="RefSeq" id="WP_141609156.1">
    <property type="nucleotide sequence ID" value="NZ_VIGC02000006.1"/>
</dbReference>
<keyword evidence="4 12" id="KW-0808">Transferase</keyword>
<proteinExistence type="inferred from homology"/>
<comment type="subcellular location">
    <subcellularLocation>
        <location evidence="1 12">Cell membrane</location>
        <topology evidence="1 12">Multi-pass membrane protein</topology>
    </subcellularLocation>
</comment>